<dbReference type="InterPro" id="IPR036396">
    <property type="entry name" value="Cyt_P450_sf"/>
</dbReference>
<accession>A0A8E2F308</accession>
<protein>
    <submittedName>
        <fullName evidence="2">Cytochrome P450</fullName>
    </submittedName>
</protein>
<sequence>MVSARSFFLGVNGSNKLIKHAFIPVCSLFLLSPFFLLLARALRIDITAFLHIPEAWRTPAALSQIFLSLIAITFSTRIISGNRGSLSTESNGAKKVPIVPYWIPVFRHFWQYIWSDEDFLSKSRDSSTHGIFAYNLVGTTHNVVCSPSLVKAVFSHPEFVSEVETNMWMVPKNAMGMPENAKNQYFNARPIISKSFIQYFLSGPSMNDLIGVSIQTLQENLPDLITFNQSIVDQMPWERVSDVELTDIADGHTEVEANLLSLINDFLGQATLAPFTGPSFIEKYPEVFLDLQRFEYSFFLLAAGIPRWFPVPHLTSSYLARKRLLNHLTELHLSLSRPDTADTSEVPGTLEKLNQIQQDQNLSPPARASSTLRYLHVLSGRSAPLAFWLLLLILSYKSSSSASGHGSNLLDRIRVETSAYVSVTQPPSINPNYSEPPRITINIEDLAAKCPLLRSCLLETLRLYSAPLSAKVVTRDFTITESASDAGSAAATPSTWQLRKGEHIDVGLGIGLHCTDPRYWVDPLKWIPERHLNLPDTRTAEEAQMHGLPNMTPTDLFTSKVVVAFVASVIQLWDFEPAGQGKTWQVPKAGVGSAIKSPKRDVRVKIRKRELKISS</sequence>
<organism evidence="2 3">
    <name type="scientific">Glonium stellatum</name>
    <dbReference type="NCBI Taxonomy" id="574774"/>
    <lineage>
        <taxon>Eukaryota</taxon>
        <taxon>Fungi</taxon>
        <taxon>Dikarya</taxon>
        <taxon>Ascomycota</taxon>
        <taxon>Pezizomycotina</taxon>
        <taxon>Dothideomycetes</taxon>
        <taxon>Pleosporomycetidae</taxon>
        <taxon>Gloniales</taxon>
        <taxon>Gloniaceae</taxon>
        <taxon>Glonium</taxon>
    </lineage>
</organism>
<keyword evidence="1" id="KW-0472">Membrane</keyword>
<gene>
    <name evidence="2" type="ORF">AOQ84DRAFT_338628</name>
</gene>
<dbReference type="GO" id="GO:0005506">
    <property type="term" value="F:iron ion binding"/>
    <property type="evidence" value="ECO:0007669"/>
    <property type="project" value="InterPro"/>
</dbReference>
<reference evidence="2 3" key="1">
    <citation type="journal article" date="2016" name="Nat. Commun.">
        <title>Ectomycorrhizal ecology is imprinted in the genome of the dominant symbiotic fungus Cenococcum geophilum.</title>
        <authorList>
            <consortium name="DOE Joint Genome Institute"/>
            <person name="Peter M."/>
            <person name="Kohler A."/>
            <person name="Ohm R.A."/>
            <person name="Kuo A."/>
            <person name="Krutzmann J."/>
            <person name="Morin E."/>
            <person name="Arend M."/>
            <person name="Barry K.W."/>
            <person name="Binder M."/>
            <person name="Choi C."/>
            <person name="Clum A."/>
            <person name="Copeland A."/>
            <person name="Grisel N."/>
            <person name="Haridas S."/>
            <person name="Kipfer T."/>
            <person name="LaButti K."/>
            <person name="Lindquist E."/>
            <person name="Lipzen A."/>
            <person name="Maire R."/>
            <person name="Meier B."/>
            <person name="Mihaltcheva S."/>
            <person name="Molinier V."/>
            <person name="Murat C."/>
            <person name="Poggeler S."/>
            <person name="Quandt C.A."/>
            <person name="Sperisen C."/>
            <person name="Tritt A."/>
            <person name="Tisserant E."/>
            <person name="Crous P.W."/>
            <person name="Henrissat B."/>
            <person name="Nehls U."/>
            <person name="Egli S."/>
            <person name="Spatafora J.W."/>
            <person name="Grigoriev I.V."/>
            <person name="Martin F.M."/>
        </authorList>
    </citation>
    <scope>NUCLEOTIDE SEQUENCE [LARGE SCALE GENOMIC DNA]</scope>
    <source>
        <strain evidence="2 3">CBS 207.34</strain>
    </source>
</reference>
<keyword evidence="1" id="KW-1133">Transmembrane helix</keyword>
<evidence type="ECO:0000256" key="1">
    <source>
        <dbReference type="SAM" id="Phobius"/>
    </source>
</evidence>
<dbReference type="GO" id="GO:0020037">
    <property type="term" value="F:heme binding"/>
    <property type="evidence" value="ECO:0007669"/>
    <property type="project" value="InterPro"/>
</dbReference>
<name>A0A8E2F308_9PEZI</name>
<proteinExistence type="predicted"/>
<dbReference type="Proteomes" id="UP000250140">
    <property type="component" value="Unassembled WGS sequence"/>
</dbReference>
<dbReference type="AlphaFoldDB" id="A0A8E2F308"/>
<keyword evidence="1" id="KW-0812">Transmembrane</keyword>
<keyword evidence="3" id="KW-1185">Reference proteome</keyword>
<feature type="transmembrane region" description="Helical" evidence="1">
    <location>
        <begin position="21"/>
        <end position="41"/>
    </location>
</feature>
<dbReference type="SUPFAM" id="SSF48264">
    <property type="entry name" value="Cytochrome P450"/>
    <property type="match status" value="1"/>
</dbReference>
<dbReference type="GO" id="GO:0016705">
    <property type="term" value="F:oxidoreductase activity, acting on paired donors, with incorporation or reduction of molecular oxygen"/>
    <property type="evidence" value="ECO:0007669"/>
    <property type="project" value="InterPro"/>
</dbReference>
<dbReference type="PANTHER" id="PTHR24306">
    <property type="match status" value="1"/>
</dbReference>
<dbReference type="EMBL" id="KV749384">
    <property type="protein sequence ID" value="OCL09652.1"/>
    <property type="molecule type" value="Genomic_DNA"/>
</dbReference>
<evidence type="ECO:0000313" key="3">
    <source>
        <dbReference type="Proteomes" id="UP000250140"/>
    </source>
</evidence>
<dbReference type="Gene3D" id="1.10.630.10">
    <property type="entry name" value="Cytochrome P450"/>
    <property type="match status" value="1"/>
</dbReference>
<dbReference type="GO" id="GO:0004497">
    <property type="term" value="F:monooxygenase activity"/>
    <property type="evidence" value="ECO:0007669"/>
    <property type="project" value="InterPro"/>
</dbReference>
<dbReference type="OrthoDB" id="3366823at2759"/>
<dbReference type="PANTHER" id="PTHR24306:SF7">
    <property type="entry name" value="AHBB"/>
    <property type="match status" value="1"/>
</dbReference>
<evidence type="ECO:0000313" key="2">
    <source>
        <dbReference type="EMBL" id="OCL09652.1"/>
    </source>
</evidence>